<reference evidence="1" key="1">
    <citation type="journal article" date="2021" name="Viruses">
        <title>Identification and Full Characterisation of Two Novel Crustacean Infecting Members of the Family Nudiviridae Provides Support for Two Subfamilies.</title>
        <authorList>
            <person name="Bateman K.S."/>
            <person name="Kerr R."/>
            <person name="Stentiford G.D."/>
            <person name="Bean T.P."/>
            <person name="Hooper C."/>
            <person name="Van Eynde B."/>
            <person name="Delbare D."/>
            <person name="Bojko J."/>
            <person name="Christiaens O."/>
            <person name="Taning C.N.T."/>
            <person name="Smagghe G."/>
            <person name="van Oers M.M."/>
            <person name="van Aerle R."/>
        </authorList>
    </citation>
    <scope>NUCLEOTIDE SEQUENCE</scope>
    <source>
        <strain evidence="1">AN1</strain>
    </source>
</reference>
<sequence length="225" mass="26112">MQRNVRIEQSGRFKDFKDSLHYYDKQLPTNYNNIRHVIEYIVCKTHYLAIQYTVNFRNGICNVVQIDAFTNNKNLTIVRINTNKCCRTRIQPIKTFLRSLKEHSIVITKPIPSDKYVDQVVDIYRATAYDATFPDTLKNAALHLDATAPTRVNQSNYSEKAKSIIDSLGMDIDLAHVYITLIKQPAVTLTELDSNLASISATQKYWGMYYTLYIFTQKINYKLHI</sequence>
<gene>
    <name evidence="1" type="ORF">CcNV_080</name>
</gene>
<proteinExistence type="predicted"/>
<accession>A0AAE8Y094</accession>
<organism evidence="1 2">
    <name type="scientific">Crangon crangon nudivirus</name>
    <dbReference type="NCBI Taxonomy" id="2880838"/>
    <lineage>
        <taxon>Viruses</taxon>
        <taxon>Viruses incertae sedis</taxon>
        <taxon>Naldaviricetes</taxon>
        <taxon>Lefavirales</taxon>
        <taxon>Nudiviridae</taxon>
        <taxon>Gammanudivirus</taxon>
        <taxon>Gammanudivirus cracrangonis</taxon>
    </lineage>
</organism>
<dbReference type="EMBL" id="MZ311577">
    <property type="protein sequence ID" value="UBZ25565.1"/>
    <property type="molecule type" value="Genomic_DNA"/>
</dbReference>
<evidence type="ECO:0000313" key="1">
    <source>
        <dbReference type="EMBL" id="UBZ25565.1"/>
    </source>
</evidence>
<evidence type="ECO:0000313" key="2">
    <source>
        <dbReference type="Proteomes" id="UP000831195"/>
    </source>
</evidence>
<keyword evidence="2" id="KW-1185">Reference proteome</keyword>
<protein>
    <submittedName>
        <fullName evidence="1">Uncharacterized protein</fullName>
    </submittedName>
</protein>
<name>A0AAE8Y094_9VIRU</name>
<dbReference type="Proteomes" id="UP000831195">
    <property type="component" value="Segment"/>
</dbReference>